<dbReference type="EMBL" id="CM007387">
    <property type="protein sequence ID" value="ONK64740.1"/>
    <property type="molecule type" value="Genomic_DNA"/>
</dbReference>
<dbReference type="AlphaFoldDB" id="A0A5P1EL15"/>
<evidence type="ECO:0000313" key="3">
    <source>
        <dbReference type="Proteomes" id="UP000243459"/>
    </source>
</evidence>
<accession>A0A5P1EL15</accession>
<dbReference type="Gramene" id="ONK64740">
    <property type="protein sequence ID" value="ONK64740"/>
    <property type="gene ID" value="A4U43_C07F29380"/>
</dbReference>
<keyword evidence="3" id="KW-1185">Reference proteome</keyword>
<evidence type="ECO:0000259" key="1">
    <source>
        <dbReference type="Pfam" id="PF03732"/>
    </source>
</evidence>
<dbReference type="Pfam" id="PF03732">
    <property type="entry name" value="Retrotrans_gag"/>
    <property type="match status" value="1"/>
</dbReference>
<organism evidence="2 3">
    <name type="scientific">Asparagus officinalis</name>
    <name type="common">Garden asparagus</name>
    <dbReference type="NCBI Taxonomy" id="4686"/>
    <lineage>
        <taxon>Eukaryota</taxon>
        <taxon>Viridiplantae</taxon>
        <taxon>Streptophyta</taxon>
        <taxon>Embryophyta</taxon>
        <taxon>Tracheophyta</taxon>
        <taxon>Spermatophyta</taxon>
        <taxon>Magnoliopsida</taxon>
        <taxon>Liliopsida</taxon>
        <taxon>Asparagales</taxon>
        <taxon>Asparagaceae</taxon>
        <taxon>Asparagoideae</taxon>
        <taxon>Asparagus</taxon>
    </lineage>
</organism>
<name>A0A5P1EL15_ASPOF</name>
<sequence length="159" mass="18728">MKDLESKINSLMSTREVKKTDILCPYPREWESIPYPAKFNLINFMTFDGKGSSNQHLIYFKSHLGMISGNEVLMVRSFVGILRGPTFDWYRRLKLRSINSWDDMESSFLGNFFDDDAEVSIRKLFNEKQKHGEIVADFVKHFRNKAINYRDPITEEFTL</sequence>
<dbReference type="Proteomes" id="UP000243459">
    <property type="component" value="Chromosome 7"/>
</dbReference>
<protein>
    <recommendedName>
        <fullName evidence="1">Retrotransposon gag domain-containing protein</fullName>
    </recommendedName>
</protein>
<evidence type="ECO:0000313" key="2">
    <source>
        <dbReference type="EMBL" id="ONK64740.1"/>
    </source>
</evidence>
<dbReference type="PANTHER" id="PTHR33223">
    <property type="entry name" value="CCHC-TYPE DOMAIN-CONTAINING PROTEIN"/>
    <property type="match status" value="1"/>
</dbReference>
<proteinExistence type="predicted"/>
<reference evidence="3" key="1">
    <citation type="journal article" date="2017" name="Nat. Commun.">
        <title>The asparagus genome sheds light on the origin and evolution of a young Y chromosome.</title>
        <authorList>
            <person name="Harkess A."/>
            <person name="Zhou J."/>
            <person name="Xu C."/>
            <person name="Bowers J.E."/>
            <person name="Van der Hulst R."/>
            <person name="Ayyampalayam S."/>
            <person name="Mercati F."/>
            <person name="Riccardi P."/>
            <person name="McKain M.R."/>
            <person name="Kakrana A."/>
            <person name="Tang H."/>
            <person name="Ray J."/>
            <person name="Groenendijk J."/>
            <person name="Arikit S."/>
            <person name="Mathioni S.M."/>
            <person name="Nakano M."/>
            <person name="Shan H."/>
            <person name="Telgmann-Rauber A."/>
            <person name="Kanno A."/>
            <person name="Yue Z."/>
            <person name="Chen H."/>
            <person name="Li W."/>
            <person name="Chen Y."/>
            <person name="Xu X."/>
            <person name="Zhang Y."/>
            <person name="Luo S."/>
            <person name="Chen H."/>
            <person name="Gao J."/>
            <person name="Mao Z."/>
            <person name="Pires J.C."/>
            <person name="Luo M."/>
            <person name="Kudrna D."/>
            <person name="Wing R.A."/>
            <person name="Meyers B.C."/>
            <person name="Yi K."/>
            <person name="Kong H."/>
            <person name="Lavrijsen P."/>
            <person name="Sunseri F."/>
            <person name="Falavigna A."/>
            <person name="Ye Y."/>
            <person name="Leebens-Mack J.H."/>
            <person name="Chen G."/>
        </authorList>
    </citation>
    <scope>NUCLEOTIDE SEQUENCE [LARGE SCALE GENOMIC DNA]</scope>
    <source>
        <strain evidence="3">cv. DH0086</strain>
    </source>
</reference>
<dbReference type="PANTHER" id="PTHR33223:SF6">
    <property type="entry name" value="CCHC-TYPE DOMAIN-CONTAINING PROTEIN"/>
    <property type="match status" value="1"/>
</dbReference>
<dbReference type="OMA" id="METCNDI"/>
<dbReference type="InterPro" id="IPR005162">
    <property type="entry name" value="Retrotrans_gag_dom"/>
</dbReference>
<feature type="domain" description="Retrotransposon gag" evidence="1">
    <location>
        <begin position="78"/>
        <end position="150"/>
    </location>
</feature>
<gene>
    <name evidence="2" type="ORF">A4U43_C07F29380</name>
</gene>